<feature type="region of interest" description="Disordered" evidence="1">
    <location>
        <begin position="1"/>
        <end position="101"/>
    </location>
</feature>
<feature type="compositionally biased region" description="Polar residues" evidence="1">
    <location>
        <begin position="28"/>
        <end position="50"/>
    </location>
</feature>
<protein>
    <submittedName>
        <fullName evidence="2">Putative beta-galactosidase A</fullName>
    </submittedName>
</protein>
<accession>A0A1D1ZJV3</accession>
<name>A0A1D1ZJV3_9ARAE</name>
<reference evidence="2" key="1">
    <citation type="submission" date="2015-07" db="EMBL/GenBank/DDBJ databases">
        <title>Transcriptome Assembly of Anthurium amnicola.</title>
        <authorList>
            <person name="Suzuki J."/>
        </authorList>
    </citation>
    <scope>NUCLEOTIDE SEQUENCE</scope>
</reference>
<gene>
    <name evidence="2" type="primary">lacA_3</name>
    <name evidence="2" type="ORF">g.34280</name>
</gene>
<feature type="non-terminal residue" evidence="2">
    <location>
        <position position="101"/>
    </location>
</feature>
<sequence length="101" mass="10262">QRNPTTSQRRSPAAEASSFQPGPGGFQLTASSFQRVSEQRNPSGEVSSLSLPPIGRPRWGNLGGPSASSSLSAEISEGSRSGCSEVASGSLSPTAMVAEAV</sequence>
<feature type="compositionally biased region" description="Low complexity" evidence="1">
    <location>
        <begin position="64"/>
        <end position="81"/>
    </location>
</feature>
<evidence type="ECO:0000256" key="1">
    <source>
        <dbReference type="SAM" id="MobiDB-lite"/>
    </source>
</evidence>
<dbReference type="AlphaFoldDB" id="A0A1D1ZJV3"/>
<proteinExistence type="predicted"/>
<feature type="non-terminal residue" evidence="2">
    <location>
        <position position="1"/>
    </location>
</feature>
<organism evidence="2">
    <name type="scientific">Anthurium amnicola</name>
    <dbReference type="NCBI Taxonomy" id="1678845"/>
    <lineage>
        <taxon>Eukaryota</taxon>
        <taxon>Viridiplantae</taxon>
        <taxon>Streptophyta</taxon>
        <taxon>Embryophyta</taxon>
        <taxon>Tracheophyta</taxon>
        <taxon>Spermatophyta</taxon>
        <taxon>Magnoliopsida</taxon>
        <taxon>Liliopsida</taxon>
        <taxon>Araceae</taxon>
        <taxon>Pothoideae</taxon>
        <taxon>Potheae</taxon>
        <taxon>Anthurium</taxon>
    </lineage>
</organism>
<feature type="compositionally biased region" description="Polar residues" evidence="1">
    <location>
        <begin position="1"/>
        <end position="10"/>
    </location>
</feature>
<dbReference type="EMBL" id="GDJX01000921">
    <property type="protein sequence ID" value="JAT67015.1"/>
    <property type="molecule type" value="Transcribed_RNA"/>
</dbReference>
<evidence type="ECO:0000313" key="2">
    <source>
        <dbReference type="EMBL" id="JAT67015.1"/>
    </source>
</evidence>